<proteinExistence type="predicted"/>
<gene>
    <name evidence="2" type="ORF">PBRASI_LOCUS809</name>
</gene>
<reference evidence="2" key="1">
    <citation type="submission" date="2021-06" db="EMBL/GenBank/DDBJ databases">
        <authorList>
            <person name="Kallberg Y."/>
            <person name="Tangrot J."/>
            <person name="Rosling A."/>
        </authorList>
    </citation>
    <scope>NUCLEOTIDE SEQUENCE</scope>
    <source>
        <strain evidence="2">BR232B</strain>
    </source>
</reference>
<evidence type="ECO:0000313" key="2">
    <source>
        <dbReference type="EMBL" id="CAG8465502.1"/>
    </source>
</evidence>
<dbReference type="Proteomes" id="UP000789739">
    <property type="component" value="Unassembled WGS sequence"/>
</dbReference>
<organism evidence="2 3">
    <name type="scientific">Paraglomus brasilianum</name>
    <dbReference type="NCBI Taxonomy" id="144538"/>
    <lineage>
        <taxon>Eukaryota</taxon>
        <taxon>Fungi</taxon>
        <taxon>Fungi incertae sedis</taxon>
        <taxon>Mucoromycota</taxon>
        <taxon>Glomeromycotina</taxon>
        <taxon>Glomeromycetes</taxon>
        <taxon>Paraglomerales</taxon>
        <taxon>Paraglomeraceae</taxon>
        <taxon>Paraglomus</taxon>
    </lineage>
</organism>
<keyword evidence="3" id="KW-1185">Reference proteome</keyword>
<dbReference type="EMBL" id="CAJVPI010000045">
    <property type="protein sequence ID" value="CAG8465502.1"/>
    <property type="molecule type" value="Genomic_DNA"/>
</dbReference>
<accession>A0A9N8Z1Q3</accession>
<feature type="region of interest" description="Disordered" evidence="1">
    <location>
        <begin position="1"/>
        <end position="20"/>
    </location>
</feature>
<comment type="caution">
    <text evidence="2">The sequence shown here is derived from an EMBL/GenBank/DDBJ whole genome shotgun (WGS) entry which is preliminary data.</text>
</comment>
<sequence>MLRKYGKDSSVFGSEKLQGRTRKDVRIKRKVVGKNTGASNIVVLTYKINVAHSSPSRTDTFSTLSSSLSSSIPIPLLSESSQAELEEEFPSDSNYADELH</sequence>
<feature type="region of interest" description="Disordered" evidence="1">
    <location>
        <begin position="81"/>
        <end position="100"/>
    </location>
</feature>
<evidence type="ECO:0000313" key="3">
    <source>
        <dbReference type="Proteomes" id="UP000789739"/>
    </source>
</evidence>
<protein>
    <submittedName>
        <fullName evidence="2">5950_t:CDS:1</fullName>
    </submittedName>
</protein>
<dbReference type="AlphaFoldDB" id="A0A9N8Z1Q3"/>
<evidence type="ECO:0000256" key="1">
    <source>
        <dbReference type="SAM" id="MobiDB-lite"/>
    </source>
</evidence>
<name>A0A9N8Z1Q3_9GLOM</name>